<dbReference type="InterPro" id="IPR020828">
    <property type="entry name" value="GlycerAld_3-P_DH_NAD(P)-bd"/>
</dbReference>
<dbReference type="InterPro" id="IPR020831">
    <property type="entry name" value="GlycerAld/Erythrose_P_DH"/>
</dbReference>
<dbReference type="GO" id="GO:0006096">
    <property type="term" value="P:glycolytic process"/>
    <property type="evidence" value="ECO:0007669"/>
    <property type="project" value="UniProtKB-KW"/>
</dbReference>
<evidence type="ECO:0000313" key="13">
    <source>
        <dbReference type="Proteomes" id="UP000494165"/>
    </source>
</evidence>
<dbReference type="GO" id="GO:0004365">
    <property type="term" value="F:glyceraldehyde-3-phosphate dehydrogenase (NAD+) (phosphorylating) activity"/>
    <property type="evidence" value="ECO:0007669"/>
    <property type="project" value="UniProtKB-EC"/>
</dbReference>
<feature type="transmembrane region" description="Helical" evidence="10">
    <location>
        <begin position="521"/>
        <end position="542"/>
    </location>
</feature>
<dbReference type="SUPFAM" id="SSF81321">
    <property type="entry name" value="Family A G protein-coupled receptor-like"/>
    <property type="match status" value="1"/>
</dbReference>
<evidence type="ECO:0000256" key="8">
    <source>
        <dbReference type="ARBA" id="ARBA00047698"/>
    </source>
</evidence>
<comment type="similarity">
    <text evidence="2 9">Belongs to the glyceraldehyde-3-phosphate dehydrogenase family.</text>
</comment>
<reference evidence="12 13" key="1">
    <citation type="submission" date="2020-04" db="EMBL/GenBank/DDBJ databases">
        <authorList>
            <person name="Alioto T."/>
            <person name="Alioto T."/>
            <person name="Gomez Garrido J."/>
        </authorList>
    </citation>
    <scope>NUCLEOTIDE SEQUENCE [LARGE SCALE GENOMIC DNA]</scope>
</reference>
<evidence type="ECO:0000256" key="10">
    <source>
        <dbReference type="SAM" id="Phobius"/>
    </source>
</evidence>
<dbReference type="SUPFAM" id="SSF55347">
    <property type="entry name" value="Glyceraldehyde-3-phosphate dehydrogenase-like, C-terminal domain"/>
    <property type="match status" value="1"/>
</dbReference>
<keyword evidence="7" id="KW-0324">Glycolysis</keyword>
<sequence length="683" mass="74604">MSKIGINGFGRIGRLVLRAALNAGAQVVAVNDPFIPLDYMVYMFKYDSTHGRFKGEVAAVDGQLVINGQKITVFQERDPKNIPWSKAGAEYIVESTGVFTTIEKASAHFEGGAKKVIISAPSADAPMFVVGVNLDAYDPSMKVVSNASCTTNCLAPIAKVINDNFEIVEGLMTTVHAITATQKTVDGPSGKLWRDGRGAAQNIIPASTGAAKAVGKVIPALNGKLTGMAFRVPTHDVSVVDLTVRLGKDASYDDIKKVVKAAADGPMKGILEYTEDQVVSTDFISSTSSSIFDAEAGIQLNPKFVKLIAWYDNEYGYSNRIHVVNKKMLAPVNNTNNISMAPEHEHPSHHPEDLWVYQVSAILLAILCVVGNGLMVTASTTARRLSRLTSKNCLFFSQSCGLLLFSPLSLIYPTRLATLRYSLSPTADTVDALTGPTFCLGAGSLPVVVTTTAPTVHTLLLSLDLYLPLVDCLLEWQHLATVAAFSWFFIFLVALLPLMGWNSWSGLCYLPMVWTTKYSGFLSMLHILMAMACAYLLLGMFIHSRLGKESTPQDEKPTKDATIHVLPPWESKARLMSILLLVICTFPFLLTVLVHSNVVPEHQPILLQIAWLARHDSVLPWSLLLAILPAALLPLFCIAAEPYLCAALRSLGRRFSCYGLTYVRPRRHPRRQRNVVTPASEED</sequence>
<dbReference type="Gene3D" id="3.30.360.10">
    <property type="entry name" value="Dihydrodipicolinate Reductase, domain 2"/>
    <property type="match status" value="1"/>
</dbReference>
<feature type="transmembrane region" description="Helical" evidence="10">
    <location>
        <begin position="479"/>
        <end position="501"/>
    </location>
</feature>
<proteinExistence type="inferred from homology"/>
<dbReference type="CDD" id="cd18126">
    <property type="entry name" value="GAPDH_I_C"/>
    <property type="match status" value="1"/>
</dbReference>
<keyword evidence="10" id="KW-1133">Transmembrane helix</keyword>
<gene>
    <name evidence="12" type="ORF">CLODIP_2_CD08467</name>
</gene>
<organism evidence="12 13">
    <name type="scientific">Cloeon dipterum</name>
    <dbReference type="NCBI Taxonomy" id="197152"/>
    <lineage>
        <taxon>Eukaryota</taxon>
        <taxon>Metazoa</taxon>
        <taxon>Ecdysozoa</taxon>
        <taxon>Arthropoda</taxon>
        <taxon>Hexapoda</taxon>
        <taxon>Insecta</taxon>
        <taxon>Pterygota</taxon>
        <taxon>Palaeoptera</taxon>
        <taxon>Ephemeroptera</taxon>
        <taxon>Pisciforma</taxon>
        <taxon>Baetidae</taxon>
        <taxon>Cloeon</taxon>
    </lineage>
</organism>
<comment type="caution">
    <text evidence="12">The sequence shown here is derived from an EMBL/GenBank/DDBJ whole genome shotgun (WGS) entry which is preliminary data.</text>
</comment>
<dbReference type="Gene3D" id="3.40.50.720">
    <property type="entry name" value="NAD(P)-binding Rossmann-like Domain"/>
    <property type="match status" value="1"/>
</dbReference>
<name>A0A8S1DCE7_9INSE</name>
<dbReference type="CDD" id="cd05214">
    <property type="entry name" value="GAPDH_I_N"/>
    <property type="match status" value="1"/>
</dbReference>
<dbReference type="InterPro" id="IPR036291">
    <property type="entry name" value="NAD(P)-bd_dom_sf"/>
</dbReference>
<evidence type="ECO:0000259" key="11">
    <source>
        <dbReference type="SMART" id="SM00846"/>
    </source>
</evidence>
<dbReference type="AlphaFoldDB" id="A0A8S1DCE7"/>
<dbReference type="Pfam" id="PF00044">
    <property type="entry name" value="Gp_dh_N"/>
    <property type="match status" value="1"/>
</dbReference>
<evidence type="ECO:0000256" key="1">
    <source>
        <dbReference type="ARBA" id="ARBA00004869"/>
    </source>
</evidence>
<evidence type="ECO:0000256" key="3">
    <source>
        <dbReference type="ARBA" id="ARBA00011881"/>
    </source>
</evidence>
<evidence type="ECO:0000256" key="5">
    <source>
        <dbReference type="ARBA" id="ARBA00023002"/>
    </source>
</evidence>
<comment type="pathway">
    <text evidence="1">Carbohydrate degradation; glycolysis; pyruvate from D-glyceraldehyde 3-phosphate: step 1/5.</text>
</comment>
<feature type="transmembrane region" description="Helical" evidence="10">
    <location>
        <begin position="618"/>
        <end position="644"/>
    </location>
</feature>
<keyword evidence="10" id="KW-0472">Membrane</keyword>
<feature type="domain" description="Glyceraldehyde 3-phosphate dehydrogenase NAD(P) binding" evidence="11">
    <location>
        <begin position="2"/>
        <end position="149"/>
    </location>
</feature>
<dbReference type="EMBL" id="CADEPI010000202">
    <property type="protein sequence ID" value="CAB3380158.1"/>
    <property type="molecule type" value="Genomic_DNA"/>
</dbReference>
<keyword evidence="5" id="KW-0560">Oxidoreductase</keyword>
<dbReference type="PANTHER" id="PTHR10836:SF76">
    <property type="entry name" value="GLYCERALDEHYDE-3-PHOSPHATE DEHYDROGENASE-RELATED"/>
    <property type="match status" value="1"/>
</dbReference>
<dbReference type="InterPro" id="IPR006424">
    <property type="entry name" value="Glyceraldehyde-3-P_DH_1"/>
</dbReference>
<dbReference type="GO" id="GO:0050661">
    <property type="term" value="F:NADP binding"/>
    <property type="evidence" value="ECO:0007669"/>
    <property type="project" value="InterPro"/>
</dbReference>
<keyword evidence="13" id="KW-1185">Reference proteome</keyword>
<dbReference type="Pfam" id="PF02800">
    <property type="entry name" value="Gp_dh_C"/>
    <property type="match status" value="1"/>
</dbReference>
<comment type="subunit">
    <text evidence="3">Homotetramer.</text>
</comment>
<dbReference type="Proteomes" id="UP000494165">
    <property type="component" value="Unassembled WGS sequence"/>
</dbReference>
<dbReference type="InterPro" id="IPR020829">
    <property type="entry name" value="GlycerAld_3-P_DH_cat"/>
</dbReference>
<dbReference type="PRINTS" id="PR00078">
    <property type="entry name" value="G3PDHDRGNASE"/>
</dbReference>
<evidence type="ECO:0000256" key="6">
    <source>
        <dbReference type="ARBA" id="ARBA00023027"/>
    </source>
</evidence>
<dbReference type="EC" id="1.2.1.12" evidence="4"/>
<dbReference type="PANTHER" id="PTHR10836">
    <property type="entry name" value="GLYCERALDEHYDE 3-PHOSPHATE DEHYDROGENASE"/>
    <property type="match status" value="1"/>
</dbReference>
<dbReference type="GO" id="GO:0051287">
    <property type="term" value="F:NAD binding"/>
    <property type="evidence" value="ECO:0007669"/>
    <property type="project" value="InterPro"/>
</dbReference>
<evidence type="ECO:0000313" key="12">
    <source>
        <dbReference type="EMBL" id="CAB3380158.1"/>
    </source>
</evidence>
<accession>A0A8S1DCE7</accession>
<dbReference type="GO" id="GO:0019682">
    <property type="term" value="P:glyceraldehyde-3-phosphate metabolic process"/>
    <property type="evidence" value="ECO:0007669"/>
    <property type="project" value="UniProtKB-ARBA"/>
</dbReference>
<keyword evidence="6" id="KW-0520">NAD</keyword>
<protein>
    <recommendedName>
        <fullName evidence="4">glyceraldehyde-3-phosphate dehydrogenase (phosphorylating)</fullName>
        <ecNumber evidence="4">1.2.1.12</ecNumber>
    </recommendedName>
</protein>
<feature type="transmembrane region" description="Helical" evidence="10">
    <location>
        <begin position="578"/>
        <end position="598"/>
    </location>
</feature>
<dbReference type="FunFam" id="3.40.50.720:FF:000266">
    <property type="entry name" value="Glyceraldehyde-3-phosphate dehydrogenase"/>
    <property type="match status" value="1"/>
</dbReference>
<evidence type="ECO:0000256" key="4">
    <source>
        <dbReference type="ARBA" id="ARBA00013119"/>
    </source>
</evidence>
<comment type="catalytic activity">
    <reaction evidence="8">
        <text>D-glyceraldehyde 3-phosphate + phosphate + NAD(+) = (2R)-3-phospho-glyceroyl phosphate + NADH + H(+)</text>
        <dbReference type="Rhea" id="RHEA:10300"/>
        <dbReference type="ChEBI" id="CHEBI:15378"/>
        <dbReference type="ChEBI" id="CHEBI:43474"/>
        <dbReference type="ChEBI" id="CHEBI:57540"/>
        <dbReference type="ChEBI" id="CHEBI:57604"/>
        <dbReference type="ChEBI" id="CHEBI:57945"/>
        <dbReference type="ChEBI" id="CHEBI:59776"/>
        <dbReference type="EC" id="1.2.1.12"/>
    </reaction>
</comment>
<dbReference type="PROSITE" id="PS00071">
    <property type="entry name" value="GAPDH"/>
    <property type="match status" value="1"/>
</dbReference>
<dbReference type="GO" id="GO:0006006">
    <property type="term" value="P:glucose metabolic process"/>
    <property type="evidence" value="ECO:0007669"/>
    <property type="project" value="InterPro"/>
</dbReference>
<dbReference type="NCBIfam" id="TIGR01534">
    <property type="entry name" value="GAPDH-I"/>
    <property type="match status" value="1"/>
</dbReference>
<dbReference type="FunFam" id="3.30.360.10:FF:000001">
    <property type="entry name" value="Glyceraldehyde-3-phosphate dehydrogenase"/>
    <property type="match status" value="1"/>
</dbReference>
<evidence type="ECO:0000256" key="9">
    <source>
        <dbReference type="RuleBase" id="RU000397"/>
    </source>
</evidence>
<dbReference type="Gene3D" id="1.20.1070.10">
    <property type="entry name" value="Rhodopsin 7-helix transmembrane proteins"/>
    <property type="match status" value="1"/>
</dbReference>
<evidence type="ECO:0000256" key="2">
    <source>
        <dbReference type="ARBA" id="ARBA00007406"/>
    </source>
</evidence>
<dbReference type="InterPro" id="IPR020830">
    <property type="entry name" value="GlycerAld_3-P_DH_AS"/>
</dbReference>
<dbReference type="SMART" id="SM00846">
    <property type="entry name" value="Gp_dh_N"/>
    <property type="match status" value="1"/>
</dbReference>
<dbReference type="SUPFAM" id="SSF51735">
    <property type="entry name" value="NAD(P)-binding Rossmann-fold domains"/>
    <property type="match status" value="1"/>
</dbReference>
<evidence type="ECO:0000256" key="7">
    <source>
        <dbReference type="ARBA" id="ARBA00023152"/>
    </source>
</evidence>
<keyword evidence="10" id="KW-0812">Transmembrane</keyword>
<dbReference type="GO" id="GO:0005829">
    <property type="term" value="C:cytosol"/>
    <property type="evidence" value="ECO:0007669"/>
    <property type="project" value="TreeGrafter"/>
</dbReference>
<feature type="transmembrane region" description="Helical" evidence="10">
    <location>
        <begin position="355"/>
        <end position="381"/>
    </location>
</feature>
<dbReference type="OrthoDB" id="1152826at2759"/>